<dbReference type="EMBL" id="LAYC01000001">
    <property type="protein sequence ID" value="KYK61320.1"/>
    <property type="molecule type" value="Genomic_DNA"/>
</dbReference>
<dbReference type="InterPro" id="IPR010730">
    <property type="entry name" value="HET"/>
</dbReference>
<comment type="caution">
    <text evidence="3">The sequence shown here is derived from an EMBL/GenBank/DDBJ whole genome shotgun (WGS) entry which is preliminary data.</text>
</comment>
<evidence type="ECO:0000313" key="4">
    <source>
        <dbReference type="Proteomes" id="UP000076580"/>
    </source>
</evidence>
<dbReference type="AlphaFoldDB" id="A0A151GW72"/>
<gene>
    <name evidence="3" type="ORF">DCS_02462</name>
</gene>
<evidence type="ECO:0000256" key="1">
    <source>
        <dbReference type="SAM" id="MobiDB-lite"/>
    </source>
</evidence>
<protein>
    <submittedName>
        <fullName evidence="3">Putative tol protein</fullName>
    </submittedName>
</protein>
<dbReference type="InParanoid" id="A0A151GW72"/>
<dbReference type="Pfam" id="PF06985">
    <property type="entry name" value="HET"/>
    <property type="match status" value="1"/>
</dbReference>
<dbReference type="PANTHER" id="PTHR33112:SF1">
    <property type="entry name" value="HETEROKARYON INCOMPATIBILITY DOMAIN-CONTAINING PROTEIN"/>
    <property type="match status" value="1"/>
</dbReference>
<dbReference type="STRING" id="98403.A0A151GW72"/>
<dbReference type="Proteomes" id="UP000076580">
    <property type="component" value="Chromosome 01"/>
</dbReference>
<reference evidence="3 4" key="1">
    <citation type="journal article" date="2016" name="Sci. Rep.">
        <title>Insights into Adaptations to a Near-Obligate Nematode Endoparasitic Lifestyle from the Finished Genome of Drechmeria coniospora.</title>
        <authorList>
            <person name="Zhang L."/>
            <person name="Zhou Z."/>
            <person name="Guo Q."/>
            <person name="Fokkens L."/>
            <person name="Miskei M."/>
            <person name="Pocsi I."/>
            <person name="Zhang W."/>
            <person name="Chen M."/>
            <person name="Wang L."/>
            <person name="Sun Y."/>
            <person name="Donzelli B.G."/>
            <person name="Gibson D.M."/>
            <person name="Nelson D.R."/>
            <person name="Luo J.G."/>
            <person name="Rep M."/>
            <person name="Liu H."/>
            <person name="Yang S."/>
            <person name="Wang J."/>
            <person name="Krasnoff S.B."/>
            <person name="Xu Y."/>
            <person name="Molnar I."/>
            <person name="Lin M."/>
        </authorList>
    </citation>
    <scope>NUCLEOTIDE SEQUENCE [LARGE SCALE GENOMIC DNA]</scope>
    <source>
        <strain evidence="3 4">ARSEF 6962</strain>
    </source>
</reference>
<sequence>MADTLDPAASEQRRSKNTLRNMMQHLTVEPPEDESSPRGSSFIRRLSFRRSRSRSAHSDASTAPRATTVPRNVDASLCDACASFALDVDHALDEVDLSFTKAVNPGADDGFDKKEYLLLKLHGLWENRWVATCPLCKLFWSVHVAGHGDGHYCLSAFSTRDTNYMIDPVKMFDMGHPATAKAGGLAPAFLAVVPQDDAGHWRVSSQSFRRSGMLLRTVAATQADLPRGRTRPGRLPPEPPVLTVNDLPSGPPRQGMWGREIGRTADMSVARGWLQFCQAHHDTRCRRRPVRAEMPAFRLIDCSKSPPRLVLASLREDYVALSYVLGRGASESWPRVVQDAAAVTRELGFRYLWADLLSMAGAGSWERAEQISRMDEIFEGAVLTVVAAHGDDATHGLPGVGSTPRPPQPRYRFADSDMTLVSSLQDPRVAIEDSTWYTRAWTYQEGFLARRRLIFTEQQMYWECDGMLCPETLVLPLELYHDAEQQRMADFVRPGLFNGVSYADGGWEAWKKLPSKQPDEERPSTLSIFRESDRHVAIYTKRTLGCDADSLDAFAGISARLEGTLGRGRLGNVVGIPLWAPAAAADGASVPRTKDMFAMSTAFWHHVGADKPRRRRQLPSWTWAGWEGAVELHSSITVANADGAGKDRKRLNHHYVTATQLTRNEPLSVRWTYAPAMAVLAPDGSLAYDFGATDGPPPRLGQAPYALRVSDPLVLDSVKARTHEHGWIFNDVSVDVRLSRGRGTDDMSASPAMPSSIREYLENHARGHQMSVLWFVEEALVLLLVIQRTEAGRWERAGRARMAFAQDAKEVTKRFGRLEAMLNHLPLRRLGEDLIIE</sequence>
<proteinExistence type="predicted"/>
<feature type="region of interest" description="Disordered" evidence="1">
    <location>
        <begin position="1"/>
        <end position="20"/>
    </location>
</feature>
<evidence type="ECO:0000259" key="2">
    <source>
        <dbReference type="Pfam" id="PF06985"/>
    </source>
</evidence>
<organism evidence="3 4">
    <name type="scientific">Drechmeria coniospora</name>
    <name type="common">Nematophagous fungus</name>
    <name type="synonym">Meria coniospora</name>
    <dbReference type="NCBI Taxonomy" id="98403"/>
    <lineage>
        <taxon>Eukaryota</taxon>
        <taxon>Fungi</taxon>
        <taxon>Dikarya</taxon>
        <taxon>Ascomycota</taxon>
        <taxon>Pezizomycotina</taxon>
        <taxon>Sordariomycetes</taxon>
        <taxon>Hypocreomycetidae</taxon>
        <taxon>Hypocreales</taxon>
        <taxon>Ophiocordycipitaceae</taxon>
        <taxon>Drechmeria</taxon>
    </lineage>
</organism>
<dbReference type="GeneID" id="63715105"/>
<dbReference type="OrthoDB" id="5428863at2759"/>
<name>A0A151GW72_DRECN</name>
<accession>A0A151GW72</accession>
<feature type="domain" description="Heterokaryon incompatibility" evidence="2">
    <location>
        <begin position="318"/>
        <end position="445"/>
    </location>
</feature>
<evidence type="ECO:0000313" key="3">
    <source>
        <dbReference type="EMBL" id="KYK61320.1"/>
    </source>
</evidence>
<dbReference type="RefSeq" id="XP_040660672.1">
    <property type="nucleotide sequence ID" value="XM_040799789.1"/>
</dbReference>
<feature type="region of interest" description="Disordered" evidence="1">
    <location>
        <begin position="226"/>
        <end position="254"/>
    </location>
</feature>
<dbReference type="PANTHER" id="PTHR33112">
    <property type="entry name" value="DOMAIN PROTEIN, PUTATIVE-RELATED"/>
    <property type="match status" value="1"/>
</dbReference>
<keyword evidence="4" id="KW-1185">Reference proteome</keyword>